<dbReference type="PROSITE" id="PS00061">
    <property type="entry name" value="ADH_SHORT"/>
    <property type="match status" value="1"/>
</dbReference>
<dbReference type="PANTHER" id="PTHR43245">
    <property type="entry name" value="BIFUNCTIONAL POLYMYXIN RESISTANCE PROTEIN ARNA"/>
    <property type="match status" value="1"/>
</dbReference>
<evidence type="ECO:0000256" key="1">
    <source>
        <dbReference type="SAM" id="MobiDB-lite"/>
    </source>
</evidence>
<dbReference type="PANTHER" id="PTHR43245:SF55">
    <property type="entry name" value="NAD(P)-BINDING DOMAIN-CONTAINING PROTEIN"/>
    <property type="match status" value="1"/>
</dbReference>
<evidence type="ECO:0000259" key="2">
    <source>
        <dbReference type="Pfam" id="PF01370"/>
    </source>
</evidence>
<dbReference type="Pfam" id="PF01370">
    <property type="entry name" value="Epimerase"/>
    <property type="match status" value="1"/>
</dbReference>
<sequence>MAPTNEAADVRPRVLITGAGGRVGSFLATELAADFDVRRQDLKADPEAGLLPGDVSKLEEMTPLMEGVDTVIHLAGAVKPESTWEQVLPANIIGVRNVYEAARQAGVRRVVFASSNHAMGGHDRVGDWPVLPTTLPRPDSLYGVSKVFGETLGRFYHDEFGLSVICLRIGWFADSPLEMDAELLHAMWLSPRDCAQAVRLAIATEIGYGIYYTVSDNPNRRWSIDNTTVELGYRPQDSSASFTGEETVVPGGAPAPENWPKGS</sequence>
<dbReference type="Proteomes" id="UP000216533">
    <property type="component" value="Unassembled WGS sequence"/>
</dbReference>
<feature type="domain" description="NAD-dependent epimerase/dehydratase" evidence="2">
    <location>
        <begin position="14"/>
        <end position="169"/>
    </location>
</feature>
<dbReference type="InterPro" id="IPR001509">
    <property type="entry name" value="Epimerase_deHydtase"/>
</dbReference>
<organism evidence="3 4">
    <name type="scientific">Parenemella sanctibonifatiensis</name>
    <dbReference type="NCBI Taxonomy" id="2016505"/>
    <lineage>
        <taxon>Bacteria</taxon>
        <taxon>Bacillati</taxon>
        <taxon>Actinomycetota</taxon>
        <taxon>Actinomycetes</taxon>
        <taxon>Propionibacteriales</taxon>
        <taxon>Propionibacteriaceae</taxon>
        <taxon>Parenemella</taxon>
    </lineage>
</organism>
<comment type="caution">
    <text evidence="3">The sequence shown here is derived from an EMBL/GenBank/DDBJ whole genome shotgun (WGS) entry which is preliminary data.</text>
</comment>
<dbReference type="CDD" id="cd08946">
    <property type="entry name" value="SDR_e"/>
    <property type="match status" value="1"/>
</dbReference>
<dbReference type="Gene3D" id="3.40.50.720">
    <property type="entry name" value="NAD(P)-binding Rossmann-like Domain"/>
    <property type="match status" value="1"/>
</dbReference>
<proteinExistence type="predicted"/>
<dbReference type="InterPro" id="IPR050177">
    <property type="entry name" value="Lipid_A_modif_metabolic_enz"/>
</dbReference>
<evidence type="ECO:0000313" key="3">
    <source>
        <dbReference type="EMBL" id="OYN87838.1"/>
    </source>
</evidence>
<protein>
    <submittedName>
        <fullName evidence="3">NAD-dependent epimerase</fullName>
    </submittedName>
</protein>
<dbReference type="InterPro" id="IPR036291">
    <property type="entry name" value="NAD(P)-bd_dom_sf"/>
</dbReference>
<feature type="region of interest" description="Disordered" evidence="1">
    <location>
        <begin position="235"/>
        <end position="263"/>
    </location>
</feature>
<dbReference type="InterPro" id="IPR020904">
    <property type="entry name" value="Sc_DH/Rdtase_CS"/>
</dbReference>
<dbReference type="EMBL" id="NMVI01000015">
    <property type="protein sequence ID" value="OYN87838.1"/>
    <property type="molecule type" value="Genomic_DNA"/>
</dbReference>
<dbReference type="RefSeq" id="WP_094450503.1">
    <property type="nucleotide sequence ID" value="NZ_NMVI01000015.1"/>
</dbReference>
<dbReference type="AlphaFoldDB" id="A0A255E8D4"/>
<dbReference type="SUPFAM" id="SSF51735">
    <property type="entry name" value="NAD(P)-binding Rossmann-fold domains"/>
    <property type="match status" value="1"/>
</dbReference>
<accession>A0A255E8D4</accession>
<evidence type="ECO:0000313" key="4">
    <source>
        <dbReference type="Proteomes" id="UP000216533"/>
    </source>
</evidence>
<reference evidence="3 4" key="1">
    <citation type="submission" date="2017-07" db="EMBL/GenBank/DDBJ databases">
        <title>Draft whole genome sequences of clinical Proprionibacteriaceae strains.</title>
        <authorList>
            <person name="Bernier A.-M."/>
            <person name="Bernard K."/>
            <person name="Domingo M.-C."/>
        </authorList>
    </citation>
    <scope>NUCLEOTIDE SEQUENCE [LARGE SCALE GENOMIC DNA]</scope>
    <source>
        <strain evidence="3 4">NML 160184</strain>
    </source>
</reference>
<gene>
    <name evidence="3" type="ORF">CGZ92_06125</name>
</gene>
<name>A0A255E8D4_9ACTN</name>